<dbReference type="SUPFAM" id="SSF48452">
    <property type="entry name" value="TPR-like"/>
    <property type="match status" value="1"/>
</dbReference>
<dbReference type="Proteomes" id="UP000219252">
    <property type="component" value="Unassembled WGS sequence"/>
</dbReference>
<dbReference type="AlphaFoldDB" id="A0A285UN56"/>
<evidence type="ECO:0000256" key="3">
    <source>
        <dbReference type="PROSITE-ProRule" id="PRU00339"/>
    </source>
</evidence>
<evidence type="ECO:0000256" key="1">
    <source>
        <dbReference type="ARBA" id="ARBA00022737"/>
    </source>
</evidence>
<evidence type="ECO:0000313" key="5">
    <source>
        <dbReference type="EMBL" id="SOC43252.1"/>
    </source>
</evidence>
<dbReference type="PANTHER" id="PTHR45641:SF19">
    <property type="entry name" value="NEPHROCYSTIN-3"/>
    <property type="match status" value="1"/>
</dbReference>
<dbReference type="OrthoDB" id="252257at2"/>
<dbReference type="EMBL" id="OBQC01000015">
    <property type="protein sequence ID" value="SOC43252.1"/>
    <property type="molecule type" value="Genomic_DNA"/>
</dbReference>
<dbReference type="InterPro" id="IPR010982">
    <property type="entry name" value="Lambda_DNA-bd_dom_sf"/>
</dbReference>
<proteinExistence type="predicted"/>
<dbReference type="PROSITE" id="PS50943">
    <property type="entry name" value="HTH_CROC1"/>
    <property type="match status" value="1"/>
</dbReference>
<dbReference type="SMART" id="SM00028">
    <property type="entry name" value="TPR"/>
    <property type="match status" value="4"/>
</dbReference>
<keyword evidence="6" id="KW-1185">Reference proteome</keyword>
<reference evidence="6" key="1">
    <citation type="submission" date="2017-08" db="EMBL/GenBank/DDBJ databases">
        <authorList>
            <person name="Varghese N."/>
            <person name="Submissions S."/>
        </authorList>
    </citation>
    <scope>NUCLEOTIDE SEQUENCE [LARGE SCALE GENOMIC DNA]</scope>
    <source>
        <strain evidence="6">JC23</strain>
    </source>
</reference>
<gene>
    <name evidence="5" type="ORF">SAMN05877842_11547</name>
</gene>
<evidence type="ECO:0000259" key="4">
    <source>
        <dbReference type="PROSITE" id="PS50943"/>
    </source>
</evidence>
<dbReference type="CDD" id="cd00093">
    <property type="entry name" value="HTH_XRE"/>
    <property type="match status" value="1"/>
</dbReference>
<feature type="repeat" description="TPR" evidence="3">
    <location>
        <begin position="266"/>
        <end position="299"/>
    </location>
</feature>
<evidence type="ECO:0000313" key="6">
    <source>
        <dbReference type="Proteomes" id="UP000219252"/>
    </source>
</evidence>
<dbReference type="GO" id="GO:0003677">
    <property type="term" value="F:DNA binding"/>
    <property type="evidence" value="ECO:0007669"/>
    <property type="project" value="InterPro"/>
</dbReference>
<feature type="domain" description="HTH cro/C1-type" evidence="4">
    <location>
        <begin position="7"/>
        <end position="60"/>
    </location>
</feature>
<dbReference type="SMART" id="SM00530">
    <property type="entry name" value="HTH_XRE"/>
    <property type="match status" value="1"/>
</dbReference>
<dbReference type="Gene3D" id="1.25.40.10">
    <property type="entry name" value="Tetratricopeptide repeat domain"/>
    <property type="match status" value="1"/>
</dbReference>
<sequence length="423" mass="50281">MKIGDIIKFKRIEQGISQEELAQGICTNSYLSRIENNHVTPDEEIYRLLLGKLGADYDEVIYSSIEMEKDLDDWYAHLTKKTPLKKELSHYLNLESQLNQGLVIKYKIIYSRYLLTIEKYNQAKEILDDVYQVLPSLNNYEKFIFINTYVVCFTILNKNEDAIQIFEEYTQDHNINYGTKEEHGNLYYNIALCYRRIRSYKACIDYAKRALNEYSDQYHLNRMVQTLVLLGIAYNNIYEWDKSIKYYKQALHIVEQLNIFSDYEKIMIYNDLGYCSECQNQYYDAIHYYQSSLKIEPNNFNILSNLARTYYKIGDFKEAKVYLNKANQVMESTKVNDSYIISNNLLNCLLFIDYKDMDEIFTTLNSNFPHIVKNRIYELIIFYSKEFGAILEKHKFYKKSNELYKYAFDAYANLLKGGEKNNV</sequence>
<dbReference type="Pfam" id="PF14559">
    <property type="entry name" value="TPR_19"/>
    <property type="match status" value="1"/>
</dbReference>
<keyword evidence="1" id="KW-0677">Repeat</keyword>
<dbReference type="PROSITE" id="PS50005">
    <property type="entry name" value="TPR"/>
    <property type="match status" value="2"/>
</dbReference>
<keyword evidence="2 3" id="KW-0802">TPR repeat</keyword>
<dbReference type="InterPro" id="IPR001387">
    <property type="entry name" value="Cro/C1-type_HTH"/>
</dbReference>
<dbReference type="Gene3D" id="1.10.260.40">
    <property type="entry name" value="lambda repressor-like DNA-binding domains"/>
    <property type="match status" value="1"/>
</dbReference>
<accession>A0A285UN56</accession>
<dbReference type="InterPro" id="IPR019734">
    <property type="entry name" value="TPR_rpt"/>
</dbReference>
<dbReference type="Pfam" id="PF01381">
    <property type="entry name" value="HTH_3"/>
    <property type="match status" value="1"/>
</dbReference>
<protein>
    <submittedName>
        <fullName evidence="5">Tetratricopeptide repeat protein</fullName>
    </submittedName>
</protein>
<dbReference type="PANTHER" id="PTHR45641">
    <property type="entry name" value="TETRATRICOPEPTIDE REPEAT PROTEIN (AFU_ORTHOLOGUE AFUA_6G03870)"/>
    <property type="match status" value="1"/>
</dbReference>
<feature type="repeat" description="TPR" evidence="3">
    <location>
        <begin position="224"/>
        <end position="257"/>
    </location>
</feature>
<dbReference type="RefSeq" id="WP_097150725.1">
    <property type="nucleotide sequence ID" value="NZ_OBQC01000015.1"/>
</dbReference>
<organism evidence="5 6">
    <name type="scientific">Ureibacillus acetophenoni</name>
    <dbReference type="NCBI Taxonomy" id="614649"/>
    <lineage>
        <taxon>Bacteria</taxon>
        <taxon>Bacillati</taxon>
        <taxon>Bacillota</taxon>
        <taxon>Bacilli</taxon>
        <taxon>Bacillales</taxon>
        <taxon>Caryophanaceae</taxon>
        <taxon>Ureibacillus</taxon>
    </lineage>
</organism>
<dbReference type="InterPro" id="IPR011990">
    <property type="entry name" value="TPR-like_helical_dom_sf"/>
</dbReference>
<dbReference type="Pfam" id="PF13176">
    <property type="entry name" value="TPR_7"/>
    <property type="match status" value="1"/>
</dbReference>
<dbReference type="SUPFAM" id="SSF47413">
    <property type="entry name" value="lambda repressor-like DNA-binding domains"/>
    <property type="match status" value="1"/>
</dbReference>
<evidence type="ECO:0000256" key="2">
    <source>
        <dbReference type="ARBA" id="ARBA00022803"/>
    </source>
</evidence>
<name>A0A285UN56_9BACL</name>